<protein>
    <submittedName>
        <fullName evidence="3">Uncharacterized protein</fullName>
    </submittedName>
</protein>
<evidence type="ECO:0000256" key="1">
    <source>
        <dbReference type="SAM" id="MobiDB-lite"/>
    </source>
</evidence>
<name>A0A9P8T3D9_9ASCO</name>
<feature type="region of interest" description="Disordered" evidence="1">
    <location>
        <begin position="89"/>
        <end position="111"/>
    </location>
</feature>
<sequence>MPFFWSNSTAFCTSPSERAYPCDSSLVGTIGCLARPSPMTLMLPPPSSAPFNNSAVETALAFTNSTFTVLVFSFLSTVAIVLVLPQKLKNSSTSESDTSNGMPEARIVEDI</sequence>
<dbReference type="Proteomes" id="UP000788993">
    <property type="component" value="Unassembled WGS sequence"/>
</dbReference>
<evidence type="ECO:0000313" key="4">
    <source>
        <dbReference type="Proteomes" id="UP000788993"/>
    </source>
</evidence>
<feature type="transmembrane region" description="Helical" evidence="2">
    <location>
        <begin position="59"/>
        <end position="84"/>
    </location>
</feature>
<keyword evidence="2" id="KW-1133">Transmembrane helix</keyword>
<keyword evidence="2" id="KW-0472">Membrane</keyword>
<evidence type="ECO:0000256" key="2">
    <source>
        <dbReference type="SAM" id="Phobius"/>
    </source>
</evidence>
<dbReference type="EMBL" id="JAEUBD010001178">
    <property type="protein sequence ID" value="KAH3664803.1"/>
    <property type="molecule type" value="Genomic_DNA"/>
</dbReference>
<keyword evidence="2" id="KW-0812">Transmembrane</keyword>
<organism evidence="3 4">
    <name type="scientific">Ogataea polymorpha</name>
    <dbReference type="NCBI Taxonomy" id="460523"/>
    <lineage>
        <taxon>Eukaryota</taxon>
        <taxon>Fungi</taxon>
        <taxon>Dikarya</taxon>
        <taxon>Ascomycota</taxon>
        <taxon>Saccharomycotina</taxon>
        <taxon>Pichiomycetes</taxon>
        <taxon>Pichiales</taxon>
        <taxon>Pichiaceae</taxon>
        <taxon>Ogataea</taxon>
    </lineage>
</organism>
<gene>
    <name evidence="3" type="ORF">OGATHE_003618</name>
</gene>
<proteinExistence type="predicted"/>
<comment type="caution">
    <text evidence="3">The sequence shown here is derived from an EMBL/GenBank/DDBJ whole genome shotgun (WGS) entry which is preliminary data.</text>
</comment>
<feature type="compositionally biased region" description="Polar residues" evidence="1">
    <location>
        <begin position="89"/>
        <end position="101"/>
    </location>
</feature>
<keyword evidence="4" id="KW-1185">Reference proteome</keyword>
<dbReference type="AlphaFoldDB" id="A0A9P8T3D9"/>
<reference evidence="3" key="2">
    <citation type="submission" date="2021-01" db="EMBL/GenBank/DDBJ databases">
        <authorList>
            <person name="Schikora-Tamarit M.A."/>
        </authorList>
    </citation>
    <scope>NUCLEOTIDE SEQUENCE</scope>
    <source>
        <strain evidence="3">NCAIM Y.01608</strain>
    </source>
</reference>
<accession>A0A9P8T3D9</accession>
<evidence type="ECO:0000313" key="3">
    <source>
        <dbReference type="EMBL" id="KAH3664803.1"/>
    </source>
</evidence>
<reference evidence="3" key="1">
    <citation type="journal article" date="2021" name="Open Biol.">
        <title>Shared evolutionary footprints suggest mitochondrial oxidative damage underlies multiple complex I losses in fungi.</title>
        <authorList>
            <person name="Schikora-Tamarit M.A."/>
            <person name="Marcet-Houben M."/>
            <person name="Nosek J."/>
            <person name="Gabaldon T."/>
        </authorList>
    </citation>
    <scope>NUCLEOTIDE SEQUENCE</scope>
    <source>
        <strain evidence="3">NCAIM Y.01608</strain>
    </source>
</reference>